<dbReference type="EMBL" id="GL732633">
    <property type="protein sequence ID" value="EFX69661.1"/>
    <property type="molecule type" value="Genomic_DNA"/>
</dbReference>
<dbReference type="OMA" id="MHERTQV"/>
<dbReference type="PANTHER" id="PTHR14679">
    <property type="entry name" value="GEM-ASSOCIATED PROTEIN 7"/>
    <property type="match status" value="1"/>
</dbReference>
<dbReference type="OrthoDB" id="70763at2759"/>
<accession>E9HF23</accession>
<dbReference type="GO" id="GO:0034719">
    <property type="term" value="C:SMN-Sm protein complex"/>
    <property type="evidence" value="ECO:0007669"/>
    <property type="project" value="InterPro"/>
</dbReference>
<name>E9HF23_DAPPU</name>
<reference evidence="1 2" key="1">
    <citation type="journal article" date="2011" name="Science">
        <title>The ecoresponsive genome of Daphnia pulex.</title>
        <authorList>
            <person name="Colbourne J.K."/>
            <person name="Pfrender M.E."/>
            <person name="Gilbert D."/>
            <person name="Thomas W.K."/>
            <person name="Tucker A."/>
            <person name="Oakley T.H."/>
            <person name="Tokishita S."/>
            <person name="Aerts A."/>
            <person name="Arnold G.J."/>
            <person name="Basu M.K."/>
            <person name="Bauer D.J."/>
            <person name="Caceres C.E."/>
            <person name="Carmel L."/>
            <person name="Casola C."/>
            <person name="Choi J.H."/>
            <person name="Detter J.C."/>
            <person name="Dong Q."/>
            <person name="Dusheyko S."/>
            <person name="Eads B.D."/>
            <person name="Frohlich T."/>
            <person name="Geiler-Samerotte K.A."/>
            <person name="Gerlach D."/>
            <person name="Hatcher P."/>
            <person name="Jogdeo S."/>
            <person name="Krijgsveld J."/>
            <person name="Kriventseva E.V."/>
            <person name="Kultz D."/>
            <person name="Laforsch C."/>
            <person name="Lindquist E."/>
            <person name="Lopez J."/>
            <person name="Manak J.R."/>
            <person name="Muller J."/>
            <person name="Pangilinan J."/>
            <person name="Patwardhan R.P."/>
            <person name="Pitluck S."/>
            <person name="Pritham E.J."/>
            <person name="Rechtsteiner A."/>
            <person name="Rho M."/>
            <person name="Rogozin I.B."/>
            <person name="Sakarya O."/>
            <person name="Salamov A."/>
            <person name="Schaack S."/>
            <person name="Shapiro H."/>
            <person name="Shiga Y."/>
            <person name="Skalitzky C."/>
            <person name="Smith Z."/>
            <person name="Souvorov A."/>
            <person name="Sung W."/>
            <person name="Tang Z."/>
            <person name="Tsuchiya D."/>
            <person name="Tu H."/>
            <person name="Vos H."/>
            <person name="Wang M."/>
            <person name="Wolf Y.I."/>
            <person name="Yamagata H."/>
            <person name="Yamada T."/>
            <person name="Ye Y."/>
            <person name="Shaw J.R."/>
            <person name="Andrews J."/>
            <person name="Crease T.J."/>
            <person name="Tang H."/>
            <person name="Lucas S.M."/>
            <person name="Robertson H.M."/>
            <person name="Bork P."/>
            <person name="Koonin E.V."/>
            <person name="Zdobnov E.M."/>
            <person name="Grigoriev I.V."/>
            <person name="Lynch M."/>
            <person name="Boore J.L."/>
        </authorList>
    </citation>
    <scope>NUCLEOTIDE SEQUENCE [LARGE SCALE GENOMIC DNA]</scope>
</reference>
<dbReference type="InterPro" id="IPR020338">
    <property type="entry name" value="SMN_gemin7"/>
</dbReference>
<evidence type="ECO:0000313" key="1">
    <source>
        <dbReference type="EMBL" id="EFX69661.1"/>
    </source>
</evidence>
<evidence type="ECO:0008006" key="3">
    <source>
        <dbReference type="Google" id="ProtNLM"/>
    </source>
</evidence>
<dbReference type="Proteomes" id="UP000000305">
    <property type="component" value="Unassembled WGS sequence"/>
</dbReference>
<proteinExistence type="predicted"/>
<protein>
    <recommendedName>
        <fullName evidence="3">Gem-associated protein 7</fullName>
    </recommendedName>
</protein>
<dbReference type="PhylomeDB" id="E9HF23"/>
<dbReference type="GO" id="GO:0000387">
    <property type="term" value="P:spliceosomal snRNP assembly"/>
    <property type="evidence" value="ECO:0000318"/>
    <property type="project" value="GO_Central"/>
</dbReference>
<dbReference type="InParanoid" id="E9HF23"/>
<dbReference type="CDD" id="cd11677">
    <property type="entry name" value="Gemin7"/>
    <property type="match status" value="1"/>
</dbReference>
<keyword evidence="2" id="KW-1185">Reference proteome</keyword>
<dbReference type="AlphaFoldDB" id="E9HF23"/>
<organism evidence="1 2">
    <name type="scientific">Daphnia pulex</name>
    <name type="common">Water flea</name>
    <dbReference type="NCBI Taxonomy" id="6669"/>
    <lineage>
        <taxon>Eukaryota</taxon>
        <taxon>Metazoa</taxon>
        <taxon>Ecdysozoa</taxon>
        <taxon>Arthropoda</taxon>
        <taxon>Crustacea</taxon>
        <taxon>Branchiopoda</taxon>
        <taxon>Diplostraca</taxon>
        <taxon>Cladocera</taxon>
        <taxon>Anomopoda</taxon>
        <taxon>Daphniidae</taxon>
        <taxon>Daphnia</taxon>
    </lineage>
</organism>
<dbReference type="HOGENOM" id="CLU_2225811_0_0_1"/>
<dbReference type="GO" id="GO:0120114">
    <property type="term" value="C:Sm-like protein family complex"/>
    <property type="evidence" value="ECO:0000318"/>
    <property type="project" value="GO_Central"/>
</dbReference>
<dbReference type="STRING" id="6669.E9HF23"/>
<gene>
    <name evidence="1" type="ORF">DAPPUDRAFT_300861</name>
</gene>
<dbReference type="Pfam" id="PF11095">
    <property type="entry name" value="Gemin7"/>
    <property type="match status" value="1"/>
</dbReference>
<dbReference type="PANTHER" id="PTHR14679:SF1">
    <property type="entry name" value="GEM-ASSOCIATED PROTEIN 7"/>
    <property type="match status" value="1"/>
</dbReference>
<sequence length="106" mass="11777">MSSDEEARVWLREHFLRTLTKLNGVEAVFTMHENITVTGQYECSSADLKYFHVSGLKTPLGNCKQSLLRSSDVISIDFKTPSSLFSLPVSTTISSTTVSKDCLQSQ</sequence>
<dbReference type="KEGG" id="dpx:DAPPUDRAFT_300861"/>
<dbReference type="Gene3D" id="2.30.30.100">
    <property type="match status" value="1"/>
</dbReference>
<evidence type="ECO:0000313" key="2">
    <source>
        <dbReference type="Proteomes" id="UP000000305"/>
    </source>
</evidence>